<reference evidence="1 2" key="1">
    <citation type="submission" date="2024-01" db="EMBL/GenBank/DDBJ databases">
        <title>The genomes of 5 underutilized Papilionoideae crops provide insights into root nodulation and disease resistance.</title>
        <authorList>
            <person name="Yuan L."/>
        </authorList>
    </citation>
    <scope>NUCLEOTIDE SEQUENCE [LARGE SCALE GENOMIC DNA]</scope>
    <source>
        <strain evidence="1">LY-2023</strain>
        <tissue evidence="1">Leaf</tissue>
    </source>
</reference>
<dbReference type="AlphaFoldDB" id="A0AAN9KHY0"/>
<dbReference type="Proteomes" id="UP001359559">
    <property type="component" value="Unassembled WGS sequence"/>
</dbReference>
<sequence length="118" mass="12886">MMSPLVSHKYEELAGQEVAATADTLGPQLLPEPPRASRLPTLEYICFPQAELMAVIVSDMEVEVQSFTYGETEDLTTMMIKARDLLAAACDAYHRHHPCTTQLSTSTATSQSPQADDA</sequence>
<dbReference type="EMBL" id="JAYKXN010000001">
    <property type="protein sequence ID" value="KAK7317772.1"/>
    <property type="molecule type" value="Genomic_DNA"/>
</dbReference>
<gene>
    <name evidence="1" type="ORF">RJT34_02271</name>
</gene>
<accession>A0AAN9KHY0</accession>
<keyword evidence="2" id="KW-1185">Reference proteome</keyword>
<evidence type="ECO:0000313" key="1">
    <source>
        <dbReference type="EMBL" id="KAK7317772.1"/>
    </source>
</evidence>
<organism evidence="1 2">
    <name type="scientific">Clitoria ternatea</name>
    <name type="common">Butterfly pea</name>
    <dbReference type="NCBI Taxonomy" id="43366"/>
    <lineage>
        <taxon>Eukaryota</taxon>
        <taxon>Viridiplantae</taxon>
        <taxon>Streptophyta</taxon>
        <taxon>Embryophyta</taxon>
        <taxon>Tracheophyta</taxon>
        <taxon>Spermatophyta</taxon>
        <taxon>Magnoliopsida</taxon>
        <taxon>eudicotyledons</taxon>
        <taxon>Gunneridae</taxon>
        <taxon>Pentapetalae</taxon>
        <taxon>rosids</taxon>
        <taxon>fabids</taxon>
        <taxon>Fabales</taxon>
        <taxon>Fabaceae</taxon>
        <taxon>Papilionoideae</taxon>
        <taxon>50 kb inversion clade</taxon>
        <taxon>NPAAA clade</taxon>
        <taxon>indigoferoid/millettioid clade</taxon>
        <taxon>Phaseoleae</taxon>
        <taxon>Clitoria</taxon>
    </lineage>
</organism>
<proteinExistence type="predicted"/>
<name>A0AAN9KHY0_CLITE</name>
<comment type="caution">
    <text evidence="1">The sequence shown here is derived from an EMBL/GenBank/DDBJ whole genome shotgun (WGS) entry which is preliminary data.</text>
</comment>
<evidence type="ECO:0000313" key="2">
    <source>
        <dbReference type="Proteomes" id="UP001359559"/>
    </source>
</evidence>
<protein>
    <submittedName>
        <fullName evidence="1">Uncharacterized protein</fullName>
    </submittedName>
</protein>